<evidence type="ECO:0000313" key="2">
    <source>
        <dbReference type="Proteomes" id="UP001596200"/>
    </source>
</evidence>
<evidence type="ECO:0000313" key="1">
    <source>
        <dbReference type="EMBL" id="MFC5916039.1"/>
    </source>
</evidence>
<name>A0ABW1GR90_9ACTN</name>
<organism evidence="1 2">
    <name type="scientific">Streptomyces pulveraceus</name>
    <dbReference type="NCBI Taxonomy" id="68258"/>
    <lineage>
        <taxon>Bacteria</taxon>
        <taxon>Bacillati</taxon>
        <taxon>Actinomycetota</taxon>
        <taxon>Actinomycetes</taxon>
        <taxon>Kitasatosporales</taxon>
        <taxon>Streptomycetaceae</taxon>
        <taxon>Streptomyces</taxon>
    </lineage>
</organism>
<dbReference type="RefSeq" id="WP_344509114.1">
    <property type="nucleotide sequence ID" value="NZ_BAAATU010000009.1"/>
</dbReference>
<dbReference type="EMBL" id="JBHSPU010000017">
    <property type="protein sequence ID" value="MFC5916039.1"/>
    <property type="molecule type" value="Genomic_DNA"/>
</dbReference>
<reference evidence="2" key="1">
    <citation type="journal article" date="2019" name="Int. J. Syst. Evol. Microbiol.">
        <title>The Global Catalogue of Microorganisms (GCM) 10K type strain sequencing project: providing services to taxonomists for standard genome sequencing and annotation.</title>
        <authorList>
            <consortium name="The Broad Institute Genomics Platform"/>
            <consortium name="The Broad Institute Genome Sequencing Center for Infectious Disease"/>
            <person name="Wu L."/>
            <person name="Ma J."/>
        </authorList>
    </citation>
    <scope>NUCLEOTIDE SEQUENCE [LARGE SCALE GENOMIC DNA]</scope>
    <source>
        <strain evidence="2">JCM 4147</strain>
    </source>
</reference>
<keyword evidence="2" id="KW-1185">Reference proteome</keyword>
<protein>
    <submittedName>
        <fullName evidence="1">RRQRL motif-containing zinc-binding protein</fullName>
    </submittedName>
</protein>
<sequence>MAALPVYRWRLAPDGYATRRRLRALGLRPGGQDVAAQLERPRRRRGPLIAYLYRIDRARPVRPMTPARRAALAAAMAARRTCPVCRQDRGYCIPRSLGMCVACHDNPTAEEAPRVR</sequence>
<proteinExistence type="predicted"/>
<dbReference type="InterPro" id="IPR048142">
    <property type="entry name" value="QRL_CxxC_CxxC"/>
</dbReference>
<dbReference type="NCBIfam" id="NF041638">
    <property type="entry name" value="QRL_CxxC_CxxC"/>
    <property type="match status" value="1"/>
</dbReference>
<comment type="caution">
    <text evidence="1">The sequence shown here is derived from an EMBL/GenBank/DDBJ whole genome shotgun (WGS) entry which is preliminary data.</text>
</comment>
<accession>A0ABW1GR90</accession>
<dbReference type="Proteomes" id="UP001596200">
    <property type="component" value="Unassembled WGS sequence"/>
</dbReference>
<gene>
    <name evidence="1" type="ORF">ACFP1B_21820</name>
</gene>